<dbReference type="SMART" id="SM00342">
    <property type="entry name" value="HTH_ARAC"/>
    <property type="match status" value="1"/>
</dbReference>
<dbReference type="InterPro" id="IPR018060">
    <property type="entry name" value="HTH_AraC"/>
</dbReference>
<dbReference type="SUPFAM" id="SSF46689">
    <property type="entry name" value="Homeodomain-like"/>
    <property type="match status" value="1"/>
</dbReference>
<keyword evidence="7" id="KW-1185">Reference proteome</keyword>
<dbReference type="PANTHER" id="PTHR43280">
    <property type="entry name" value="ARAC-FAMILY TRANSCRIPTIONAL REGULATOR"/>
    <property type="match status" value="1"/>
</dbReference>
<keyword evidence="3" id="KW-0804">Transcription</keyword>
<evidence type="ECO:0000259" key="5">
    <source>
        <dbReference type="PROSITE" id="PS01124"/>
    </source>
</evidence>
<feature type="compositionally biased region" description="Polar residues" evidence="4">
    <location>
        <begin position="230"/>
        <end position="241"/>
    </location>
</feature>
<dbReference type="GO" id="GO:0003700">
    <property type="term" value="F:DNA-binding transcription factor activity"/>
    <property type="evidence" value="ECO:0007669"/>
    <property type="project" value="InterPro"/>
</dbReference>
<keyword evidence="2" id="KW-0238">DNA-binding</keyword>
<evidence type="ECO:0000256" key="2">
    <source>
        <dbReference type="ARBA" id="ARBA00023125"/>
    </source>
</evidence>
<organism evidence="6 7">
    <name type="scientific">Flavihumibacter solisilvae</name>
    <dbReference type="NCBI Taxonomy" id="1349421"/>
    <lineage>
        <taxon>Bacteria</taxon>
        <taxon>Pseudomonadati</taxon>
        <taxon>Bacteroidota</taxon>
        <taxon>Chitinophagia</taxon>
        <taxon>Chitinophagales</taxon>
        <taxon>Chitinophagaceae</taxon>
        <taxon>Flavihumibacter</taxon>
    </lineage>
</organism>
<feature type="region of interest" description="Disordered" evidence="4">
    <location>
        <begin position="220"/>
        <end position="241"/>
    </location>
</feature>
<dbReference type="PANTHER" id="PTHR43280:SF28">
    <property type="entry name" value="HTH-TYPE TRANSCRIPTIONAL ACTIVATOR RHAS"/>
    <property type="match status" value="1"/>
</dbReference>
<dbReference type="PROSITE" id="PS01124">
    <property type="entry name" value="HTH_ARAC_FAMILY_2"/>
    <property type="match status" value="1"/>
</dbReference>
<reference evidence="6 7" key="1">
    <citation type="submission" date="2014-11" db="EMBL/GenBank/DDBJ databases">
        <title>Genome sequence of Flavihumibacter solisilvae 3-3.</title>
        <authorList>
            <person name="Zhou G."/>
            <person name="Li M."/>
            <person name="Wang G."/>
        </authorList>
    </citation>
    <scope>NUCLEOTIDE SEQUENCE [LARGE SCALE GENOMIC DNA]</scope>
    <source>
        <strain evidence="6 7">3-3</strain>
    </source>
</reference>
<proteinExistence type="predicted"/>
<evidence type="ECO:0000256" key="3">
    <source>
        <dbReference type="ARBA" id="ARBA00023163"/>
    </source>
</evidence>
<protein>
    <recommendedName>
        <fullName evidence="5">HTH araC/xylS-type domain-containing protein</fullName>
    </recommendedName>
</protein>
<dbReference type="PRINTS" id="PR00032">
    <property type="entry name" value="HTHARAC"/>
</dbReference>
<dbReference type="AlphaFoldDB" id="A0A0C1L8X4"/>
<gene>
    <name evidence="6" type="ORF">OI18_21995</name>
</gene>
<keyword evidence="1" id="KW-0805">Transcription regulation</keyword>
<dbReference type="InterPro" id="IPR020449">
    <property type="entry name" value="Tscrpt_reg_AraC-type_HTH"/>
</dbReference>
<comment type="caution">
    <text evidence="6">The sequence shown here is derived from an EMBL/GenBank/DDBJ whole genome shotgun (WGS) entry which is preliminary data.</text>
</comment>
<dbReference type="InterPro" id="IPR018062">
    <property type="entry name" value="HTH_AraC-typ_CS"/>
</dbReference>
<dbReference type="EMBL" id="JSVC01000036">
    <property type="protein sequence ID" value="KIC91998.1"/>
    <property type="molecule type" value="Genomic_DNA"/>
</dbReference>
<dbReference type="Pfam" id="PF12833">
    <property type="entry name" value="HTH_18"/>
    <property type="match status" value="1"/>
</dbReference>
<name>A0A0C1L8X4_9BACT</name>
<evidence type="ECO:0000313" key="6">
    <source>
        <dbReference type="EMBL" id="KIC91998.1"/>
    </source>
</evidence>
<dbReference type="InterPro" id="IPR009057">
    <property type="entry name" value="Homeodomain-like_sf"/>
</dbReference>
<dbReference type="Proteomes" id="UP000031408">
    <property type="component" value="Unassembled WGS sequence"/>
</dbReference>
<evidence type="ECO:0000256" key="4">
    <source>
        <dbReference type="SAM" id="MobiDB-lite"/>
    </source>
</evidence>
<accession>A0A0C1L8X4</accession>
<evidence type="ECO:0000256" key="1">
    <source>
        <dbReference type="ARBA" id="ARBA00023015"/>
    </source>
</evidence>
<evidence type="ECO:0000313" key="7">
    <source>
        <dbReference type="Proteomes" id="UP000031408"/>
    </source>
</evidence>
<dbReference type="PROSITE" id="PS00041">
    <property type="entry name" value="HTH_ARAC_FAMILY_1"/>
    <property type="match status" value="1"/>
</dbReference>
<sequence>MKGSNLLQPAGNSGFFIGQAQVLAIAVPDQRFSMGIKEGKPVHFLLFTTDQQWDSVTSSTMASEFRPFVPSLFLYSLIQAAKEIAKGNKCDRLLVEQLHCLVHTAQLEQQAQKPVTQLYTGEFEDIVFYQLMEEMVLKLDRPIRAKEVCERYHLTQAQLNLMFERRLGGTFASIHLKIRLEKALRLLLKTNMALKEIAEQTGFASLSHFSSMFKKKNGYSPTRVRKENGNPVSGFSAMQQV</sequence>
<feature type="domain" description="HTH araC/xylS-type" evidence="5">
    <location>
        <begin position="129"/>
        <end position="227"/>
    </location>
</feature>
<dbReference type="GO" id="GO:0043565">
    <property type="term" value="F:sequence-specific DNA binding"/>
    <property type="evidence" value="ECO:0007669"/>
    <property type="project" value="InterPro"/>
</dbReference>
<dbReference type="STRING" id="1349421.OI18_21995"/>
<dbReference type="Gene3D" id="1.10.10.60">
    <property type="entry name" value="Homeodomain-like"/>
    <property type="match status" value="1"/>
</dbReference>